<dbReference type="SUPFAM" id="SSF54909">
    <property type="entry name" value="Dimeric alpha+beta barrel"/>
    <property type="match status" value="1"/>
</dbReference>
<dbReference type="EMBL" id="CP041240">
    <property type="protein sequence ID" value="QLL64399.1"/>
    <property type="molecule type" value="Genomic_DNA"/>
</dbReference>
<evidence type="ECO:0000256" key="3">
    <source>
        <dbReference type="ARBA" id="ARBA00023163"/>
    </source>
</evidence>
<evidence type="ECO:0000313" key="5">
    <source>
        <dbReference type="EMBL" id="QLL64399.1"/>
    </source>
</evidence>
<dbReference type="GO" id="GO:0005829">
    <property type="term" value="C:cytosol"/>
    <property type="evidence" value="ECO:0007669"/>
    <property type="project" value="TreeGrafter"/>
</dbReference>
<dbReference type="Proteomes" id="UP000510721">
    <property type="component" value="Plasmid pEmeITTGR7b"/>
</dbReference>
<evidence type="ECO:0000256" key="2">
    <source>
        <dbReference type="ARBA" id="ARBA00023125"/>
    </source>
</evidence>
<keyword evidence="5" id="KW-0614">Plasmid</keyword>
<dbReference type="PANTHER" id="PTHR30154:SF34">
    <property type="entry name" value="TRANSCRIPTIONAL REGULATOR AZLB"/>
    <property type="match status" value="1"/>
</dbReference>
<dbReference type="Pfam" id="PF13412">
    <property type="entry name" value="HTH_24"/>
    <property type="match status" value="1"/>
</dbReference>
<evidence type="ECO:0000313" key="6">
    <source>
        <dbReference type="Proteomes" id="UP000510721"/>
    </source>
</evidence>
<dbReference type="SUPFAM" id="SSF46785">
    <property type="entry name" value="Winged helix' DNA-binding domain"/>
    <property type="match status" value="1"/>
</dbReference>
<dbReference type="AlphaFoldDB" id="A0A859QY32"/>
<reference evidence="5 6" key="1">
    <citation type="submission" date="2019-06" db="EMBL/GenBank/DDBJ databases">
        <title>Complete genome sequence of Ensifer mexicanus ITTG R7 isolated from nodules of Acacia angustissima (Mill.) Kuntze.</title>
        <authorList>
            <person name="Rincon-Rosales R."/>
            <person name="Rogel M.A."/>
            <person name="Guerrero G."/>
            <person name="Rincon-Molina C.I."/>
            <person name="Lopez-Lopez A."/>
            <person name="Martinez-Romero E."/>
        </authorList>
    </citation>
    <scope>NUCLEOTIDE SEQUENCE [LARGE SCALE GENOMIC DNA]</scope>
    <source>
        <strain evidence="5 6">ITTG R7</strain>
        <plasmid evidence="6">pemeittgr7b</plasmid>
    </source>
</reference>
<accession>A0A859QY32</accession>
<keyword evidence="2" id="KW-0238">DNA-binding</keyword>
<evidence type="ECO:0000259" key="4">
    <source>
        <dbReference type="PROSITE" id="PS50956"/>
    </source>
</evidence>
<gene>
    <name evidence="5" type="ORF">FKV68_23510</name>
</gene>
<dbReference type="Pfam" id="PF01037">
    <property type="entry name" value="AsnC_trans_reg"/>
    <property type="match status" value="1"/>
</dbReference>
<dbReference type="PANTHER" id="PTHR30154">
    <property type="entry name" value="LEUCINE-RESPONSIVE REGULATORY PROTEIN"/>
    <property type="match status" value="1"/>
</dbReference>
<dbReference type="PROSITE" id="PS50956">
    <property type="entry name" value="HTH_ASNC_2"/>
    <property type="match status" value="1"/>
</dbReference>
<dbReference type="Gene3D" id="1.10.10.10">
    <property type="entry name" value="Winged helix-like DNA-binding domain superfamily/Winged helix DNA-binding domain"/>
    <property type="match status" value="1"/>
</dbReference>
<dbReference type="InterPro" id="IPR011008">
    <property type="entry name" value="Dimeric_a/b-barrel"/>
</dbReference>
<feature type="domain" description="HTH asnC-type" evidence="4">
    <location>
        <begin position="12"/>
        <end position="73"/>
    </location>
</feature>
<dbReference type="Gene3D" id="3.30.70.920">
    <property type="match status" value="1"/>
</dbReference>
<dbReference type="GO" id="GO:0043565">
    <property type="term" value="F:sequence-specific DNA binding"/>
    <property type="evidence" value="ECO:0007669"/>
    <property type="project" value="InterPro"/>
</dbReference>
<dbReference type="KEGG" id="emx:FKV68_23510"/>
<keyword evidence="3" id="KW-0804">Transcription</keyword>
<dbReference type="SMART" id="SM00344">
    <property type="entry name" value="HTH_ASNC"/>
    <property type="match status" value="1"/>
</dbReference>
<dbReference type="InterPro" id="IPR019888">
    <property type="entry name" value="Tscrpt_reg_AsnC-like"/>
</dbReference>
<keyword evidence="6" id="KW-1185">Reference proteome</keyword>
<dbReference type="InterPro" id="IPR036390">
    <property type="entry name" value="WH_DNA-bd_sf"/>
</dbReference>
<dbReference type="InterPro" id="IPR000485">
    <property type="entry name" value="AsnC-type_HTH_dom"/>
</dbReference>
<dbReference type="InterPro" id="IPR036388">
    <property type="entry name" value="WH-like_DNA-bd_sf"/>
</dbReference>
<dbReference type="InterPro" id="IPR019887">
    <property type="entry name" value="Tscrpt_reg_AsnC/Lrp_C"/>
</dbReference>
<protein>
    <submittedName>
        <fullName evidence="5">Lrp/AsnC family transcriptional regulator</fullName>
    </submittedName>
</protein>
<organism evidence="5 6">
    <name type="scientific">Sinorhizobium mexicanum</name>
    <dbReference type="NCBI Taxonomy" id="375549"/>
    <lineage>
        <taxon>Bacteria</taxon>
        <taxon>Pseudomonadati</taxon>
        <taxon>Pseudomonadota</taxon>
        <taxon>Alphaproteobacteria</taxon>
        <taxon>Hyphomicrobiales</taxon>
        <taxon>Rhizobiaceae</taxon>
        <taxon>Sinorhizobium/Ensifer group</taxon>
        <taxon>Sinorhizobium</taxon>
    </lineage>
</organism>
<evidence type="ECO:0000256" key="1">
    <source>
        <dbReference type="ARBA" id="ARBA00023015"/>
    </source>
</evidence>
<proteinExistence type="predicted"/>
<name>A0A859QY32_9HYPH</name>
<dbReference type="GO" id="GO:0043200">
    <property type="term" value="P:response to amino acid"/>
    <property type="evidence" value="ECO:0007669"/>
    <property type="project" value="TreeGrafter"/>
</dbReference>
<geneLocation type="plasmid" evidence="6">
    <name>pemeittgr7b</name>
</geneLocation>
<sequence>MTDWATLMRKSIDEFDLKILSALQRLGRTTMSRLADTVGLSSSPCHARVQRLTKDGVLGAFRPEVNLDKLTYSLTVIVPLELKRHEARDFRAFEKILRITPEIVECYAVGGGFDYILKVVTKDVGSFQNLMDNLLENEVGIARYYSYIVTKPIKKFTGFPLEELFSSRDEEQDESA</sequence>
<dbReference type="PRINTS" id="PR00033">
    <property type="entry name" value="HTHASNC"/>
</dbReference>
<keyword evidence="1" id="KW-0805">Transcription regulation</keyword>